<feature type="compositionally biased region" description="Acidic residues" evidence="1">
    <location>
        <begin position="114"/>
        <end position="139"/>
    </location>
</feature>
<name>A0A4Q9M3F0_9APHY</name>
<organism evidence="2">
    <name type="scientific">Dichomitus squalens</name>
    <dbReference type="NCBI Taxonomy" id="114155"/>
    <lineage>
        <taxon>Eukaryota</taxon>
        <taxon>Fungi</taxon>
        <taxon>Dikarya</taxon>
        <taxon>Basidiomycota</taxon>
        <taxon>Agaricomycotina</taxon>
        <taxon>Agaricomycetes</taxon>
        <taxon>Polyporales</taxon>
        <taxon>Polyporaceae</taxon>
        <taxon>Dichomitus</taxon>
    </lineage>
</organism>
<evidence type="ECO:0000256" key="1">
    <source>
        <dbReference type="SAM" id="MobiDB-lite"/>
    </source>
</evidence>
<feature type="compositionally biased region" description="Acidic residues" evidence="1">
    <location>
        <begin position="149"/>
        <end position="158"/>
    </location>
</feature>
<reference evidence="2" key="1">
    <citation type="submission" date="2019-01" db="EMBL/GenBank/DDBJ databases">
        <title>Draft genome sequences of three monokaryotic isolates of the white-rot basidiomycete fungus Dichomitus squalens.</title>
        <authorList>
            <consortium name="DOE Joint Genome Institute"/>
            <person name="Lopez S.C."/>
            <person name="Andreopoulos B."/>
            <person name="Pangilinan J."/>
            <person name="Lipzen A."/>
            <person name="Riley R."/>
            <person name="Ahrendt S."/>
            <person name="Ng V."/>
            <person name="Barry K."/>
            <person name="Daum C."/>
            <person name="Grigoriev I.V."/>
            <person name="Hilden K.S."/>
            <person name="Makela M.R."/>
            <person name="de Vries R.P."/>
        </authorList>
    </citation>
    <scope>NUCLEOTIDE SEQUENCE [LARGE SCALE GENOMIC DNA]</scope>
    <source>
        <strain evidence="2">OM18370.1</strain>
    </source>
</reference>
<gene>
    <name evidence="2" type="ORF">BD311DRAFT_678794</name>
</gene>
<dbReference type="OrthoDB" id="2764556at2759"/>
<dbReference type="EMBL" id="ML143636">
    <property type="protein sequence ID" value="TBU21279.1"/>
    <property type="molecule type" value="Genomic_DNA"/>
</dbReference>
<proteinExistence type="predicted"/>
<feature type="region of interest" description="Disordered" evidence="1">
    <location>
        <begin position="105"/>
        <end position="242"/>
    </location>
</feature>
<evidence type="ECO:0000313" key="2">
    <source>
        <dbReference type="EMBL" id="TBU21279.1"/>
    </source>
</evidence>
<accession>A0A4Q9M3F0</accession>
<dbReference type="AlphaFoldDB" id="A0A4Q9M3F0"/>
<dbReference type="Proteomes" id="UP000292957">
    <property type="component" value="Unassembled WGS sequence"/>
</dbReference>
<feature type="compositionally biased region" description="Basic and acidic residues" evidence="1">
    <location>
        <begin position="181"/>
        <end position="198"/>
    </location>
</feature>
<protein>
    <submittedName>
        <fullName evidence="2">Uncharacterized protein</fullName>
    </submittedName>
</protein>
<feature type="compositionally biased region" description="Polar residues" evidence="1">
    <location>
        <begin position="215"/>
        <end position="229"/>
    </location>
</feature>
<sequence length="242" mass="26206">MSTTSEGRKIRLQANTRPCLQCAWVGKADECRYKQRTQSCERCLELKDSLQCSGVKGRYADQDDLDVPTLVQDVYSCLHYHRIQMNSVDERLLAIEKALGIEQGSVNGTKYDGEEGEEGEDESGEGEDEGGDGDEGEEEGGGKEAGSVAEDDDSEPSSDAEQVARPIECEVPAKKAPGKKASVDGRDKGKGVEKKGEDMAVVTRAKGRAKKTVDGRSSTIRSQKRQSVGGSHMAGDDCRLNR</sequence>